<comment type="subcellular location">
    <subcellularLocation>
        <location evidence="1">Nucleus</location>
    </subcellularLocation>
</comment>
<dbReference type="InterPro" id="IPR004875">
    <property type="entry name" value="DDE_SF_endonuclease_dom"/>
</dbReference>
<reference evidence="4" key="2">
    <citation type="submission" date="2014-07" db="EMBL/GenBank/DDBJ databases">
        <authorList>
            <person name="Hull J."/>
        </authorList>
    </citation>
    <scope>NUCLEOTIDE SEQUENCE</scope>
</reference>
<dbReference type="InterPro" id="IPR009057">
    <property type="entry name" value="Homeodomain-like_sf"/>
</dbReference>
<keyword evidence="2" id="KW-0238">DNA-binding</keyword>
<dbReference type="InterPro" id="IPR006600">
    <property type="entry name" value="HTH_CenpB_DNA-bd_dom"/>
</dbReference>
<dbReference type="PROSITE" id="PS51253">
    <property type="entry name" value="HTH_CENPB"/>
    <property type="match status" value="1"/>
</dbReference>
<dbReference type="AlphaFoldDB" id="A0A0A9X9A2"/>
<evidence type="ECO:0000259" key="3">
    <source>
        <dbReference type="PROSITE" id="PS51253"/>
    </source>
</evidence>
<dbReference type="GO" id="GO:0003677">
    <property type="term" value="F:DNA binding"/>
    <property type="evidence" value="ECO:0007669"/>
    <property type="project" value="UniProtKB-KW"/>
</dbReference>
<gene>
    <name evidence="4" type="primary">TIGD6_0</name>
    <name evidence="4" type="ORF">CM83_26544</name>
</gene>
<dbReference type="EMBL" id="GBHO01029954">
    <property type="protein sequence ID" value="JAG13650.1"/>
    <property type="molecule type" value="Transcribed_RNA"/>
</dbReference>
<sequence>MSKRRDLTAAGKLEILQSYDRLPSMSKRRAAGKLNISHSTLANIIRERSTIELAALENENLNRKRKRSGKDKNVERALKEWFLEARENDFQINGRILMKKAEEIAVSMGVRDFKATDGWFCRWKKRENISLKNIGKQGDGIQEGANSWLRTTWLELLTYYSPEDVYIADEIILHFNSLPERPARNDEEAEEKTNDEQLTVLCCASMLGEKKKLLVVGKSELSHTDGDRTLPVDYAASDDGTLTSDIFNERLHHWDKRLSREILLLTDDCPSHKLTDTFRYIKIVFLPPSTTSLVQPCDHGIIRVIKAHYQRELGKIFLAVTDQGIKTGISPRTDSADGSIGLLDALHKVHNAWCNVSDQTISKCFRVNSSEPHDGTIVENSTEPAKEPFVKMEIHCDPSVTEEVTSSMIEHGESNTGIDSNVGSPSPPTSQEMLDALQVLRNGILHRTRDHEQLEVFEE</sequence>
<dbReference type="InterPro" id="IPR050863">
    <property type="entry name" value="CenT-Element_Derived"/>
</dbReference>
<dbReference type="PANTHER" id="PTHR19303">
    <property type="entry name" value="TRANSPOSON"/>
    <property type="match status" value="1"/>
</dbReference>
<proteinExistence type="predicted"/>
<dbReference type="Pfam" id="PF03221">
    <property type="entry name" value="HTH_Tnp_Tc5"/>
    <property type="match status" value="1"/>
</dbReference>
<feature type="non-terminal residue" evidence="4">
    <location>
        <position position="459"/>
    </location>
</feature>
<reference evidence="4" key="1">
    <citation type="journal article" date="2014" name="PLoS ONE">
        <title>Transcriptome-Based Identification of ABC Transporters in the Western Tarnished Plant Bug Lygus hesperus.</title>
        <authorList>
            <person name="Hull J.J."/>
            <person name="Chaney K."/>
            <person name="Geib S.M."/>
            <person name="Fabrick J.A."/>
            <person name="Brent C.S."/>
            <person name="Walsh D."/>
            <person name="Lavine L.C."/>
        </authorList>
    </citation>
    <scope>NUCLEOTIDE SEQUENCE</scope>
</reference>
<dbReference type="SMART" id="SM00674">
    <property type="entry name" value="CENPB"/>
    <property type="match status" value="1"/>
</dbReference>
<accession>A0A0A9X9A2</accession>
<protein>
    <submittedName>
        <fullName evidence="4">Tigger transposable element-derived protein 6</fullName>
    </submittedName>
</protein>
<dbReference type="Gene3D" id="1.10.10.60">
    <property type="entry name" value="Homeodomain-like"/>
    <property type="match status" value="2"/>
</dbReference>
<feature type="domain" description="HTH CENPB-type" evidence="3">
    <location>
        <begin position="62"/>
        <end position="133"/>
    </location>
</feature>
<organism evidence="4">
    <name type="scientific">Lygus hesperus</name>
    <name type="common">Western plant bug</name>
    <dbReference type="NCBI Taxonomy" id="30085"/>
    <lineage>
        <taxon>Eukaryota</taxon>
        <taxon>Metazoa</taxon>
        <taxon>Ecdysozoa</taxon>
        <taxon>Arthropoda</taxon>
        <taxon>Hexapoda</taxon>
        <taxon>Insecta</taxon>
        <taxon>Pterygota</taxon>
        <taxon>Neoptera</taxon>
        <taxon>Paraneoptera</taxon>
        <taxon>Hemiptera</taxon>
        <taxon>Heteroptera</taxon>
        <taxon>Panheteroptera</taxon>
        <taxon>Cimicomorpha</taxon>
        <taxon>Miridae</taxon>
        <taxon>Mirini</taxon>
        <taxon>Lygus</taxon>
    </lineage>
</organism>
<name>A0A0A9X9A2_LYGHE</name>
<dbReference type="PANTHER" id="PTHR19303:SF73">
    <property type="entry name" value="PROTEIN PDC2"/>
    <property type="match status" value="1"/>
</dbReference>
<evidence type="ECO:0000256" key="1">
    <source>
        <dbReference type="ARBA" id="ARBA00004123"/>
    </source>
</evidence>
<dbReference type="Pfam" id="PF03184">
    <property type="entry name" value="DDE_1"/>
    <property type="match status" value="1"/>
</dbReference>
<evidence type="ECO:0000313" key="4">
    <source>
        <dbReference type="EMBL" id="JAG13650.1"/>
    </source>
</evidence>
<dbReference type="GO" id="GO:0005634">
    <property type="term" value="C:nucleus"/>
    <property type="evidence" value="ECO:0007669"/>
    <property type="project" value="UniProtKB-SubCell"/>
</dbReference>
<evidence type="ECO:0000256" key="2">
    <source>
        <dbReference type="ARBA" id="ARBA00023125"/>
    </source>
</evidence>
<dbReference type="SUPFAM" id="SSF46689">
    <property type="entry name" value="Homeodomain-like"/>
    <property type="match status" value="2"/>
</dbReference>